<reference evidence="5 6" key="1">
    <citation type="submission" date="2024-09" db="EMBL/GenBank/DDBJ databases">
        <title>Genome sequencing and assembly of Phytophthora oleae, isolate VK10A, causative agent of rot of olive drupes.</title>
        <authorList>
            <person name="Conti Taguali S."/>
            <person name="Riolo M."/>
            <person name="La Spada F."/>
            <person name="Cacciola S.O."/>
            <person name="Dionisio G."/>
        </authorList>
    </citation>
    <scope>NUCLEOTIDE SEQUENCE [LARGE SCALE GENOMIC DNA]</scope>
    <source>
        <strain evidence="5 6">VK10A</strain>
    </source>
</reference>
<dbReference type="EMBL" id="JBIMZQ010000015">
    <property type="protein sequence ID" value="KAL3666905.1"/>
    <property type="molecule type" value="Genomic_DNA"/>
</dbReference>
<keyword evidence="6" id="KW-1185">Reference proteome</keyword>
<gene>
    <name evidence="5" type="ORF">V7S43_007854</name>
</gene>
<evidence type="ECO:0000256" key="3">
    <source>
        <dbReference type="ARBA" id="ARBA00022525"/>
    </source>
</evidence>
<name>A0ABD3FM79_9STRA</name>
<sequence length="515" mass="57556">MLRLFCAAVGVEGDAFSVEINEGNFVAELNVAIKATKANDLKDVDACELQLFLARKDKGHGAWLTEEEAADVRYDHVPQGFKRMKTTRLLNDSENFGENFQPAGGHVHVLVLFPTDLRIGVDEKYTDVIDSYTTIANRLKETEEVKALSAHMRVEDIAPTPFFVLENSSGTGKTQMAFNLQARGECEVFYIVCGRFGEGEQRVYRAFTERSRAFRHCVNRDLVAMERKTLGNREPIGFVGEICGNTTLALYSFILAALRGRDVVLGTASRSDVNAELARRKERGAKPFVFFLDEFPRARRINSRFDEEDQLKHENELRMTRNVFLSFNLPVVLSSTNGTAKNLFVPSSRSRGGGPSLWCVVFPSLPRVDTSVDSGIPALLLEIIKHSRPLFAEIALGHVQDNPYSGSRDLNEYLNAMAETLAGRFGMLKRRTDEFEIGQLCLLLSSSCHVQDDNVDIIDSHFARLPEKTRFRAVSRRKWIVEGQWPLGMSFCAAFAKGRPAAAFGNDGRSILPSV</sequence>
<evidence type="ECO:0000256" key="2">
    <source>
        <dbReference type="ARBA" id="ARBA00004613"/>
    </source>
</evidence>
<feature type="domain" description="Crinkler effector protein N-terminal" evidence="4">
    <location>
        <begin position="2"/>
        <end position="111"/>
    </location>
</feature>
<comment type="caution">
    <text evidence="5">The sequence shown here is derived from an EMBL/GenBank/DDBJ whole genome shotgun (WGS) entry which is preliminary data.</text>
</comment>
<dbReference type="Pfam" id="PF20147">
    <property type="entry name" value="Crinkler"/>
    <property type="match status" value="1"/>
</dbReference>
<dbReference type="Proteomes" id="UP001632037">
    <property type="component" value="Unassembled WGS sequence"/>
</dbReference>
<comment type="subcellular location">
    <subcellularLocation>
        <location evidence="1">Host cell</location>
    </subcellularLocation>
    <subcellularLocation>
        <location evidence="2">Secreted</location>
    </subcellularLocation>
</comment>
<evidence type="ECO:0000313" key="5">
    <source>
        <dbReference type="EMBL" id="KAL3666905.1"/>
    </source>
</evidence>
<organism evidence="5 6">
    <name type="scientific">Phytophthora oleae</name>
    <dbReference type="NCBI Taxonomy" id="2107226"/>
    <lineage>
        <taxon>Eukaryota</taxon>
        <taxon>Sar</taxon>
        <taxon>Stramenopiles</taxon>
        <taxon>Oomycota</taxon>
        <taxon>Peronosporomycetes</taxon>
        <taxon>Peronosporales</taxon>
        <taxon>Peronosporaceae</taxon>
        <taxon>Phytophthora</taxon>
    </lineage>
</organism>
<dbReference type="InterPro" id="IPR045379">
    <property type="entry name" value="Crinkler_N"/>
</dbReference>
<dbReference type="GO" id="GO:0043657">
    <property type="term" value="C:host cell"/>
    <property type="evidence" value="ECO:0007669"/>
    <property type="project" value="UniProtKB-SubCell"/>
</dbReference>
<protein>
    <recommendedName>
        <fullName evidence="4">Crinkler effector protein N-terminal domain-containing protein</fullName>
    </recommendedName>
</protein>
<accession>A0ABD3FM79</accession>
<proteinExistence type="predicted"/>
<evidence type="ECO:0000256" key="1">
    <source>
        <dbReference type="ARBA" id="ARBA00004340"/>
    </source>
</evidence>
<dbReference type="AlphaFoldDB" id="A0ABD3FM79"/>
<keyword evidence="3" id="KW-0964">Secreted</keyword>
<dbReference type="GO" id="GO:0005576">
    <property type="term" value="C:extracellular region"/>
    <property type="evidence" value="ECO:0007669"/>
    <property type="project" value="UniProtKB-SubCell"/>
</dbReference>
<evidence type="ECO:0000313" key="6">
    <source>
        <dbReference type="Proteomes" id="UP001632037"/>
    </source>
</evidence>
<evidence type="ECO:0000259" key="4">
    <source>
        <dbReference type="Pfam" id="PF20147"/>
    </source>
</evidence>